<gene>
    <name evidence="2" type="ORF">JOC94_002730</name>
</gene>
<dbReference type="Proteomes" id="UP000823485">
    <property type="component" value="Unassembled WGS sequence"/>
</dbReference>
<dbReference type="EMBL" id="JAFBFH010000017">
    <property type="protein sequence ID" value="MBM7715741.1"/>
    <property type="molecule type" value="Genomic_DNA"/>
</dbReference>
<feature type="region of interest" description="Disordered" evidence="1">
    <location>
        <begin position="1"/>
        <end position="20"/>
    </location>
</feature>
<evidence type="ECO:0000313" key="2">
    <source>
        <dbReference type="EMBL" id="MBM7715741.1"/>
    </source>
</evidence>
<evidence type="ECO:0000256" key="1">
    <source>
        <dbReference type="SAM" id="MobiDB-lite"/>
    </source>
</evidence>
<keyword evidence="3" id="KW-1185">Reference proteome</keyword>
<sequence>MAKKERLNEEAAPNNNMSYADIQRSLNYEFAEQLSDDGERNKLAKSSRSIKKSK</sequence>
<accession>A0ABS2RAW6</accession>
<proteinExistence type="predicted"/>
<feature type="compositionally biased region" description="Basic residues" evidence="1">
    <location>
        <begin position="43"/>
        <end position="54"/>
    </location>
</feature>
<name>A0ABS2RAW6_9BACI</name>
<comment type="caution">
    <text evidence="2">The sequence shown here is derived from an EMBL/GenBank/DDBJ whole genome shotgun (WGS) entry which is preliminary data.</text>
</comment>
<reference evidence="2 3" key="1">
    <citation type="submission" date="2021-01" db="EMBL/GenBank/DDBJ databases">
        <title>Genomic Encyclopedia of Type Strains, Phase IV (KMG-IV): sequencing the most valuable type-strain genomes for metagenomic binning, comparative biology and taxonomic classification.</title>
        <authorList>
            <person name="Goeker M."/>
        </authorList>
    </citation>
    <scope>NUCLEOTIDE SEQUENCE [LARGE SCALE GENOMIC DNA]</scope>
    <source>
        <strain evidence="2 3">DSM 105453</strain>
    </source>
</reference>
<organism evidence="2 3">
    <name type="scientific">Siminovitchia thermophila</name>
    <dbReference type="NCBI Taxonomy" id="1245522"/>
    <lineage>
        <taxon>Bacteria</taxon>
        <taxon>Bacillati</taxon>
        <taxon>Bacillota</taxon>
        <taxon>Bacilli</taxon>
        <taxon>Bacillales</taxon>
        <taxon>Bacillaceae</taxon>
        <taxon>Siminovitchia</taxon>
    </lineage>
</organism>
<dbReference type="RefSeq" id="WP_171974047.1">
    <property type="nucleotide sequence ID" value="NZ_JAFBFH010000017.1"/>
</dbReference>
<evidence type="ECO:0000313" key="3">
    <source>
        <dbReference type="Proteomes" id="UP000823485"/>
    </source>
</evidence>
<feature type="region of interest" description="Disordered" evidence="1">
    <location>
        <begin position="33"/>
        <end position="54"/>
    </location>
</feature>
<protein>
    <recommendedName>
        <fullName evidence="4">YfhD family protein</fullName>
    </recommendedName>
</protein>
<evidence type="ECO:0008006" key="4">
    <source>
        <dbReference type="Google" id="ProtNLM"/>
    </source>
</evidence>